<gene>
    <name evidence="1" type="ORF">TVY486_1112240</name>
</gene>
<accession>G0UD30</accession>
<protein>
    <submittedName>
        <fullName evidence="1">Uncharacterized protein</fullName>
    </submittedName>
</protein>
<organism evidence="1">
    <name type="scientific">Trypanosoma vivax (strain Y486)</name>
    <dbReference type="NCBI Taxonomy" id="1055687"/>
    <lineage>
        <taxon>Eukaryota</taxon>
        <taxon>Discoba</taxon>
        <taxon>Euglenozoa</taxon>
        <taxon>Kinetoplastea</taxon>
        <taxon>Metakinetoplastina</taxon>
        <taxon>Trypanosomatida</taxon>
        <taxon>Trypanosomatidae</taxon>
        <taxon>Trypanosoma</taxon>
        <taxon>Duttonella</taxon>
    </lineage>
</organism>
<dbReference type="VEuPathDB" id="TriTrypDB:TvY486_1112240"/>
<dbReference type="AlphaFoldDB" id="G0UD30"/>
<proteinExistence type="predicted"/>
<reference evidence="1" key="1">
    <citation type="journal article" date="2012" name="Proc. Natl. Acad. Sci. U.S.A.">
        <title>Antigenic diversity is generated by distinct evolutionary mechanisms in African trypanosome species.</title>
        <authorList>
            <person name="Jackson A.P."/>
            <person name="Berry A."/>
            <person name="Aslett M."/>
            <person name="Allison H.C."/>
            <person name="Burton P."/>
            <person name="Vavrova-Anderson J."/>
            <person name="Brown R."/>
            <person name="Browne H."/>
            <person name="Corton N."/>
            <person name="Hauser H."/>
            <person name="Gamble J."/>
            <person name="Gilderthorp R."/>
            <person name="Marcello L."/>
            <person name="McQuillan J."/>
            <person name="Otto T.D."/>
            <person name="Quail M.A."/>
            <person name="Sanders M.J."/>
            <person name="van Tonder A."/>
            <person name="Ginger M.L."/>
            <person name="Field M.C."/>
            <person name="Barry J.D."/>
            <person name="Hertz-Fowler C."/>
            <person name="Berriman M."/>
        </authorList>
    </citation>
    <scope>NUCLEOTIDE SEQUENCE</scope>
    <source>
        <strain evidence="1">Y486</strain>
    </source>
</reference>
<evidence type="ECO:0000313" key="1">
    <source>
        <dbReference type="EMBL" id="CCC53740.1"/>
    </source>
</evidence>
<name>G0UD30_TRYVY</name>
<dbReference type="EMBL" id="HE573027">
    <property type="protein sequence ID" value="CCC53740.1"/>
    <property type="molecule type" value="Genomic_DNA"/>
</dbReference>
<sequence>MLLCVEMGRTRTRFPPAPNIATVSYRYTLCTNFSPLFSILPGIHRLGRRILCSTYVFLLFLRNNFCVKMVSSTFNELVLQWVQSATRLSKKERCFVLRSVYESATKRYSMDQKAARKAYALLLAEQKIIDTDALRLVVLQVVKESVATEIQKHLALSCTMTLSFGTRLVQRFMSVGDVAVALAAQSEAASRHWRVVNQPRAWLLSEKDKISFCARSVFSVGKDEELVTFHDELLLDDHYKPCRIARTLLATCSNAEEEVWLTFPFYMYEGSETRDTRRTVSASLAPL</sequence>